<proteinExistence type="predicted"/>
<dbReference type="EMBL" id="MT143334">
    <property type="protein sequence ID" value="QJA95679.1"/>
    <property type="molecule type" value="Genomic_DNA"/>
</dbReference>
<name>A0A6M3LMY0_9ZZZZ</name>
<dbReference type="AlphaFoldDB" id="A0A6M3LMY0"/>
<protein>
    <submittedName>
        <fullName evidence="1">Uncharacterized protein</fullName>
    </submittedName>
</protein>
<organism evidence="1">
    <name type="scientific">viral metagenome</name>
    <dbReference type="NCBI Taxonomy" id="1070528"/>
    <lineage>
        <taxon>unclassified sequences</taxon>
        <taxon>metagenomes</taxon>
        <taxon>organismal metagenomes</taxon>
    </lineage>
</organism>
<sequence>MGNHPSLEEYTQKRAHVDWSDEHRGVPYTISFWNYDDRRMFNEAPRGVWNFYLILSEQQWPDFERFVAPRVNDPERETRGRRMWEYHKSAVADLDWHLGITFYEIEGEPPFRWIKAGCDYEHLWDKRTGYSDNLRSVEHDARRCVDSLLERFTPLVKCRYTGLFGKPEEMIPVARFPGSFVLASEKENIWSSWFEESPNA</sequence>
<accession>A0A6M3LMY0</accession>
<gene>
    <name evidence="1" type="ORF">MM415B05251_0008</name>
</gene>
<evidence type="ECO:0000313" key="1">
    <source>
        <dbReference type="EMBL" id="QJA95679.1"/>
    </source>
</evidence>
<reference evidence="1" key="1">
    <citation type="submission" date="2020-03" db="EMBL/GenBank/DDBJ databases">
        <title>The deep terrestrial virosphere.</title>
        <authorList>
            <person name="Holmfeldt K."/>
            <person name="Nilsson E."/>
            <person name="Simone D."/>
            <person name="Lopez-Fernandez M."/>
            <person name="Wu X."/>
            <person name="de Brujin I."/>
            <person name="Lundin D."/>
            <person name="Andersson A."/>
            <person name="Bertilsson S."/>
            <person name="Dopson M."/>
        </authorList>
    </citation>
    <scope>NUCLEOTIDE SEQUENCE</scope>
    <source>
        <strain evidence="1">MM415B05251</strain>
    </source>
</reference>